<organism evidence="2 3">
    <name type="scientific">Saccharothrix algeriensis</name>
    <dbReference type="NCBI Taxonomy" id="173560"/>
    <lineage>
        <taxon>Bacteria</taxon>
        <taxon>Bacillati</taxon>
        <taxon>Actinomycetota</taxon>
        <taxon>Actinomycetes</taxon>
        <taxon>Pseudonocardiales</taxon>
        <taxon>Pseudonocardiaceae</taxon>
        <taxon>Saccharothrix</taxon>
    </lineage>
</organism>
<evidence type="ECO:0000313" key="1">
    <source>
        <dbReference type="EMBL" id="MBM7809160.1"/>
    </source>
</evidence>
<protein>
    <submittedName>
        <fullName evidence="1">2-methylisocitrate lyase-like PEP mutase family enzyme</fullName>
    </submittedName>
    <submittedName>
        <fullName evidence="2">Isocitrate lyase/phosphoenolpyruvate mutase family protein</fullName>
    </submittedName>
</protein>
<dbReference type="InterPro" id="IPR015813">
    <property type="entry name" value="Pyrv/PenolPyrv_kinase-like_dom"/>
</dbReference>
<dbReference type="InterPro" id="IPR039556">
    <property type="entry name" value="ICL/PEPM"/>
</dbReference>
<dbReference type="Proteomes" id="UP001195724">
    <property type="component" value="Unassembled WGS sequence"/>
</dbReference>
<dbReference type="AlphaFoldDB" id="A0A8T8I0M4"/>
<accession>A0A8T8I0M4</accession>
<dbReference type="PANTHER" id="PTHR42905">
    <property type="entry name" value="PHOSPHOENOLPYRUVATE CARBOXYLASE"/>
    <property type="match status" value="1"/>
</dbReference>
<dbReference type="GO" id="GO:0016829">
    <property type="term" value="F:lyase activity"/>
    <property type="evidence" value="ECO:0007669"/>
    <property type="project" value="UniProtKB-KW"/>
</dbReference>
<keyword evidence="4" id="KW-1185">Reference proteome</keyword>
<dbReference type="Pfam" id="PF13714">
    <property type="entry name" value="PEP_mutase"/>
    <property type="match status" value="1"/>
</dbReference>
<dbReference type="CDD" id="cd00377">
    <property type="entry name" value="ICL_PEPM"/>
    <property type="match status" value="1"/>
</dbReference>
<dbReference type="EMBL" id="CP072788">
    <property type="protein sequence ID" value="QTR03524.1"/>
    <property type="molecule type" value="Genomic_DNA"/>
</dbReference>
<dbReference type="Gene3D" id="3.20.20.60">
    <property type="entry name" value="Phosphoenolpyruvate-binding domains"/>
    <property type="match status" value="1"/>
</dbReference>
<evidence type="ECO:0000313" key="2">
    <source>
        <dbReference type="EMBL" id="QTR03524.1"/>
    </source>
</evidence>
<proteinExistence type="predicted"/>
<reference evidence="1 4" key="1">
    <citation type="submission" date="2021-01" db="EMBL/GenBank/DDBJ databases">
        <title>Sequencing the genomes of 1000 actinobacteria strains.</title>
        <authorList>
            <person name="Klenk H.-P."/>
        </authorList>
    </citation>
    <scope>NUCLEOTIDE SEQUENCE [LARGE SCALE GENOMIC DNA]</scope>
    <source>
        <strain evidence="1 4">DSM 44581</strain>
    </source>
</reference>
<dbReference type="Proteomes" id="UP000671828">
    <property type="component" value="Chromosome"/>
</dbReference>
<evidence type="ECO:0000313" key="3">
    <source>
        <dbReference type="Proteomes" id="UP000671828"/>
    </source>
</evidence>
<sequence length="247" mass="25273">MNTAAEKAAALRALHVPGDPLVLPNAWDAASARVVAELFPAVATASAAVAPSLGYDDGEDMPADEAFAAVARVARAVDVPVTADVERGYRLPPAEIAARLADAGAVGCNLEDSDPATGALVGQAEQVEFLGAVRAADPALVVNARVDVFLHGSGSFDEGVERALAYLAAGADCVYPIFLPEADVERFCRAVRGPVNVGLGPGAPAPAELGRRGAARISFGPGVQRLLMGRLRALVAGIRDGRSPFDA</sequence>
<name>A0A8T8I0M4_9PSEU</name>
<keyword evidence="2" id="KW-0456">Lyase</keyword>
<dbReference type="SUPFAM" id="SSF51621">
    <property type="entry name" value="Phosphoenolpyruvate/pyruvate domain"/>
    <property type="match status" value="1"/>
</dbReference>
<evidence type="ECO:0000313" key="4">
    <source>
        <dbReference type="Proteomes" id="UP001195724"/>
    </source>
</evidence>
<dbReference type="PANTHER" id="PTHR42905:SF16">
    <property type="entry name" value="CARBOXYPHOSPHONOENOLPYRUVATE PHOSPHONOMUTASE-LIKE PROTEIN (AFU_ORTHOLOGUE AFUA_5G07230)"/>
    <property type="match status" value="1"/>
</dbReference>
<dbReference type="EMBL" id="JAFBCL010000001">
    <property type="protein sequence ID" value="MBM7809160.1"/>
    <property type="molecule type" value="Genomic_DNA"/>
</dbReference>
<dbReference type="InterPro" id="IPR040442">
    <property type="entry name" value="Pyrv_kinase-like_dom_sf"/>
</dbReference>
<dbReference type="RefSeq" id="WP_204840298.1">
    <property type="nucleotide sequence ID" value="NZ_JAFBCL010000001.1"/>
</dbReference>
<reference evidence="2" key="2">
    <citation type="submission" date="2021-04" db="EMBL/GenBank/DDBJ databases">
        <title>Saccharothrix algeriensis WGS.</title>
        <authorList>
            <person name="Stuskova K."/>
            <person name="Hakalova E."/>
            <person name="Tebbal A.B."/>
            <person name="Eichmeier A."/>
        </authorList>
    </citation>
    <scope>NUCLEOTIDE SEQUENCE</scope>
    <source>
        <strain evidence="2">NRRL B-24137</strain>
    </source>
</reference>
<gene>
    <name evidence="2" type="ORF">J7S33_00125</name>
    <name evidence="1" type="ORF">JOE68_000025</name>
</gene>